<feature type="region of interest" description="Disordered" evidence="1">
    <location>
        <begin position="341"/>
        <end position="390"/>
    </location>
</feature>
<accession>A0A7R8ZGK8</accession>
<dbReference type="AlphaFoldDB" id="A0A7R8ZGK8"/>
<feature type="region of interest" description="Disordered" evidence="1">
    <location>
        <begin position="215"/>
        <end position="300"/>
    </location>
</feature>
<feature type="region of interest" description="Disordered" evidence="1">
    <location>
        <begin position="1"/>
        <end position="44"/>
    </location>
</feature>
<protein>
    <submittedName>
        <fullName evidence="2">Uncharacterized protein</fullName>
    </submittedName>
</protein>
<sequence length="489" mass="54984">MAVGCSSPLSRSSQRYSYPLTSLPRVSPPPSNHLSAGSNSGYREARPSRFPNHYVASASAQVPFRIPQPQQFRAASQGRSFFPETAIITAPPQSLATPAPSTDLAKNYWKVVSSSYFVNPEFNDFANSIWEDSNSAQGRSFFVGPGIQIIYGRNAVRELPDKPIGAVRASVAPRQQKALDSRYNFRPISDYQQPHPTVLGERSLLTDSLFEHSAPGIRDYRSSNTGRNLQHPPKQTHQQQPQQFDARFQQPQRQIAPQKRTSLPAVTPQDSSHNRNQKQISVSEPRLAHNPSALANPASQEYQIPPISKVVSQKPYQEAEQLLLKFVVSDAGGPEQVAAIDVRLPHSPESPLDPTLRPERTLEHTSISGNQKERSSYQEDDTAKQNQNPEINYELLDTKYTFVLDDSGDEVQEDIQEFIEPQKGELEVRHQASEIVPGFDQRTAHEDFDTTFYQPSSTFIRPLKESEDWLSVLNSPKLHHQFGWTPIRR</sequence>
<feature type="compositionally biased region" description="Basic and acidic residues" evidence="1">
    <location>
        <begin position="371"/>
        <end position="383"/>
    </location>
</feature>
<feature type="compositionally biased region" description="Polar residues" evidence="1">
    <location>
        <begin position="32"/>
        <end position="41"/>
    </location>
</feature>
<feature type="compositionally biased region" description="Low complexity" evidence="1">
    <location>
        <begin position="230"/>
        <end position="254"/>
    </location>
</feature>
<organism evidence="2">
    <name type="scientific">Cyprideis torosa</name>
    <dbReference type="NCBI Taxonomy" id="163714"/>
    <lineage>
        <taxon>Eukaryota</taxon>
        <taxon>Metazoa</taxon>
        <taxon>Ecdysozoa</taxon>
        <taxon>Arthropoda</taxon>
        <taxon>Crustacea</taxon>
        <taxon>Oligostraca</taxon>
        <taxon>Ostracoda</taxon>
        <taxon>Podocopa</taxon>
        <taxon>Podocopida</taxon>
        <taxon>Cytherocopina</taxon>
        <taxon>Cytheroidea</taxon>
        <taxon>Cytherideidae</taxon>
        <taxon>Cyprideis</taxon>
    </lineage>
</organism>
<feature type="compositionally biased region" description="Low complexity" evidence="1">
    <location>
        <begin position="1"/>
        <end position="20"/>
    </location>
</feature>
<evidence type="ECO:0000313" key="2">
    <source>
        <dbReference type="EMBL" id="CAD7222752.1"/>
    </source>
</evidence>
<reference evidence="2" key="1">
    <citation type="submission" date="2020-11" db="EMBL/GenBank/DDBJ databases">
        <authorList>
            <person name="Tran Van P."/>
        </authorList>
    </citation>
    <scope>NUCLEOTIDE SEQUENCE</scope>
</reference>
<proteinExistence type="predicted"/>
<gene>
    <name evidence="2" type="ORF">CTOB1V02_LOCUS750</name>
</gene>
<dbReference type="EMBL" id="OB660101">
    <property type="protein sequence ID" value="CAD7222752.1"/>
    <property type="molecule type" value="Genomic_DNA"/>
</dbReference>
<name>A0A7R8ZGK8_9CRUS</name>
<evidence type="ECO:0000256" key="1">
    <source>
        <dbReference type="SAM" id="MobiDB-lite"/>
    </source>
</evidence>